<evidence type="ECO:0000313" key="3">
    <source>
        <dbReference type="Proteomes" id="UP000308197"/>
    </source>
</evidence>
<gene>
    <name evidence="2" type="ORF">K466DRAFT_284529</name>
</gene>
<feature type="region of interest" description="Disordered" evidence="1">
    <location>
        <begin position="74"/>
        <end position="150"/>
    </location>
</feature>
<dbReference type="Proteomes" id="UP000308197">
    <property type="component" value="Unassembled WGS sequence"/>
</dbReference>
<protein>
    <submittedName>
        <fullName evidence="2">Uncharacterized protein</fullName>
    </submittedName>
</protein>
<evidence type="ECO:0000313" key="2">
    <source>
        <dbReference type="EMBL" id="TFK82865.1"/>
    </source>
</evidence>
<dbReference type="AlphaFoldDB" id="A0A5C3NZL5"/>
<name>A0A5C3NZL5_9APHY</name>
<accession>A0A5C3NZL5</accession>
<sequence length="150" mass="15959">MNVDVNVDAAAHGGPGRMLSLCCTGTYCRWAALSTSDLASSCVVHNTAQRLRSALLLAVLRTVVSTRGVLHLPTSRRVRPGNDLSRTHSTDPTTSFSLQSRSPKRKRSGPTRTPEPAKYAIATSRAGRDVESLTFRGRVPGSPTGAAMNA</sequence>
<proteinExistence type="predicted"/>
<reference evidence="2 3" key="1">
    <citation type="journal article" date="2019" name="Nat. Ecol. Evol.">
        <title>Megaphylogeny resolves global patterns of mushroom evolution.</title>
        <authorList>
            <person name="Varga T."/>
            <person name="Krizsan K."/>
            <person name="Foldi C."/>
            <person name="Dima B."/>
            <person name="Sanchez-Garcia M."/>
            <person name="Sanchez-Ramirez S."/>
            <person name="Szollosi G.J."/>
            <person name="Szarkandi J.G."/>
            <person name="Papp V."/>
            <person name="Albert L."/>
            <person name="Andreopoulos W."/>
            <person name="Angelini C."/>
            <person name="Antonin V."/>
            <person name="Barry K.W."/>
            <person name="Bougher N.L."/>
            <person name="Buchanan P."/>
            <person name="Buyck B."/>
            <person name="Bense V."/>
            <person name="Catcheside P."/>
            <person name="Chovatia M."/>
            <person name="Cooper J."/>
            <person name="Damon W."/>
            <person name="Desjardin D."/>
            <person name="Finy P."/>
            <person name="Geml J."/>
            <person name="Haridas S."/>
            <person name="Hughes K."/>
            <person name="Justo A."/>
            <person name="Karasinski D."/>
            <person name="Kautmanova I."/>
            <person name="Kiss B."/>
            <person name="Kocsube S."/>
            <person name="Kotiranta H."/>
            <person name="LaButti K.M."/>
            <person name="Lechner B.E."/>
            <person name="Liimatainen K."/>
            <person name="Lipzen A."/>
            <person name="Lukacs Z."/>
            <person name="Mihaltcheva S."/>
            <person name="Morgado L.N."/>
            <person name="Niskanen T."/>
            <person name="Noordeloos M.E."/>
            <person name="Ohm R.A."/>
            <person name="Ortiz-Santana B."/>
            <person name="Ovrebo C."/>
            <person name="Racz N."/>
            <person name="Riley R."/>
            <person name="Savchenko A."/>
            <person name="Shiryaev A."/>
            <person name="Soop K."/>
            <person name="Spirin V."/>
            <person name="Szebenyi C."/>
            <person name="Tomsovsky M."/>
            <person name="Tulloss R.E."/>
            <person name="Uehling J."/>
            <person name="Grigoriev I.V."/>
            <person name="Vagvolgyi C."/>
            <person name="Papp T."/>
            <person name="Martin F.M."/>
            <person name="Miettinen O."/>
            <person name="Hibbett D.S."/>
            <person name="Nagy L.G."/>
        </authorList>
    </citation>
    <scope>NUCLEOTIDE SEQUENCE [LARGE SCALE GENOMIC DNA]</scope>
    <source>
        <strain evidence="2 3">HHB13444</strain>
    </source>
</reference>
<dbReference type="InParanoid" id="A0A5C3NZL5"/>
<dbReference type="EMBL" id="ML211443">
    <property type="protein sequence ID" value="TFK82865.1"/>
    <property type="molecule type" value="Genomic_DNA"/>
</dbReference>
<keyword evidence="3" id="KW-1185">Reference proteome</keyword>
<feature type="compositionally biased region" description="Polar residues" evidence="1">
    <location>
        <begin position="90"/>
        <end position="101"/>
    </location>
</feature>
<organism evidence="2 3">
    <name type="scientific">Polyporus arcularius HHB13444</name>
    <dbReference type="NCBI Taxonomy" id="1314778"/>
    <lineage>
        <taxon>Eukaryota</taxon>
        <taxon>Fungi</taxon>
        <taxon>Dikarya</taxon>
        <taxon>Basidiomycota</taxon>
        <taxon>Agaricomycotina</taxon>
        <taxon>Agaricomycetes</taxon>
        <taxon>Polyporales</taxon>
        <taxon>Polyporaceae</taxon>
        <taxon>Polyporus</taxon>
    </lineage>
</organism>
<evidence type="ECO:0000256" key="1">
    <source>
        <dbReference type="SAM" id="MobiDB-lite"/>
    </source>
</evidence>